<name>A0A7R9NYI5_9NEOP</name>
<evidence type="ECO:0000256" key="1">
    <source>
        <dbReference type="ARBA" id="ARBA00005150"/>
    </source>
</evidence>
<proteinExistence type="inferred from homology"/>
<evidence type="ECO:0000313" key="13">
    <source>
        <dbReference type="EMBL" id="CAD7460764.1"/>
    </source>
</evidence>
<evidence type="ECO:0000256" key="2">
    <source>
        <dbReference type="ARBA" id="ARBA00008276"/>
    </source>
</evidence>
<accession>A0A7R9NYI5</accession>
<evidence type="ECO:0000256" key="5">
    <source>
        <dbReference type="ARBA" id="ARBA00022598"/>
    </source>
</evidence>
<evidence type="ECO:0000256" key="11">
    <source>
        <dbReference type="ARBA" id="ARBA00030876"/>
    </source>
</evidence>
<evidence type="ECO:0000256" key="3">
    <source>
        <dbReference type="ARBA" id="ARBA00013025"/>
    </source>
</evidence>
<keyword evidence="6" id="KW-0479">Metal-binding</keyword>
<dbReference type="AlphaFoldDB" id="A0A7R9NYI5"/>
<evidence type="ECO:0000256" key="7">
    <source>
        <dbReference type="ARBA" id="ARBA00022741"/>
    </source>
</evidence>
<gene>
    <name evidence="13" type="ORF">TTEB3V08_LOCUS8682</name>
</gene>
<dbReference type="EMBL" id="OE004001">
    <property type="protein sequence ID" value="CAD7460764.1"/>
    <property type="molecule type" value="Genomic_DNA"/>
</dbReference>
<dbReference type="GO" id="GO:0005829">
    <property type="term" value="C:cytosol"/>
    <property type="evidence" value="ECO:0007669"/>
    <property type="project" value="TreeGrafter"/>
</dbReference>
<reference evidence="13" key="1">
    <citation type="submission" date="2020-11" db="EMBL/GenBank/DDBJ databases">
        <authorList>
            <person name="Tran Van P."/>
        </authorList>
    </citation>
    <scope>NUCLEOTIDE SEQUENCE</scope>
</reference>
<evidence type="ECO:0000256" key="4">
    <source>
        <dbReference type="ARBA" id="ARBA00022563"/>
    </source>
</evidence>
<evidence type="ECO:0000256" key="10">
    <source>
        <dbReference type="ARBA" id="ARBA00030592"/>
    </source>
</evidence>
<dbReference type="GO" id="GO:0004326">
    <property type="term" value="F:tetrahydrofolylpolyglutamate synthase activity"/>
    <property type="evidence" value="ECO:0007669"/>
    <property type="project" value="UniProtKB-EC"/>
</dbReference>
<dbReference type="SUPFAM" id="SSF53623">
    <property type="entry name" value="MurD-like peptide ligases, catalytic domain"/>
    <property type="match status" value="1"/>
</dbReference>
<organism evidence="13">
    <name type="scientific">Timema tahoe</name>
    <dbReference type="NCBI Taxonomy" id="61484"/>
    <lineage>
        <taxon>Eukaryota</taxon>
        <taxon>Metazoa</taxon>
        <taxon>Ecdysozoa</taxon>
        <taxon>Arthropoda</taxon>
        <taxon>Hexapoda</taxon>
        <taxon>Insecta</taxon>
        <taxon>Pterygota</taxon>
        <taxon>Neoptera</taxon>
        <taxon>Polyneoptera</taxon>
        <taxon>Phasmatodea</taxon>
        <taxon>Timematodea</taxon>
        <taxon>Timematoidea</taxon>
        <taxon>Timematidae</taxon>
        <taxon>Timema</taxon>
    </lineage>
</organism>
<comment type="similarity">
    <text evidence="2">Belongs to the folylpolyglutamate synthase family.</text>
</comment>
<evidence type="ECO:0000256" key="8">
    <source>
        <dbReference type="ARBA" id="ARBA00022840"/>
    </source>
</evidence>
<dbReference type="InterPro" id="IPR036615">
    <property type="entry name" value="Mur_ligase_C_dom_sf"/>
</dbReference>
<dbReference type="InterPro" id="IPR001645">
    <property type="entry name" value="Folylpolyglutamate_synth"/>
</dbReference>
<dbReference type="Gene3D" id="3.90.190.20">
    <property type="entry name" value="Mur ligase, C-terminal domain"/>
    <property type="match status" value="1"/>
</dbReference>
<keyword evidence="8" id="KW-0067">ATP-binding</keyword>
<keyword evidence="7" id="KW-0547">Nucleotide-binding</keyword>
<evidence type="ECO:0000256" key="6">
    <source>
        <dbReference type="ARBA" id="ARBA00022723"/>
    </source>
</evidence>
<evidence type="ECO:0000256" key="9">
    <source>
        <dbReference type="ARBA" id="ARBA00022842"/>
    </source>
</evidence>
<sequence length="362" mass="40143">MTVISTTSFVLLCRQVNIVGITSLGLDHTSLLGTTVEEIAWQKAGIMKPGAVAFSVDQQPEGALKVLKDRAVEKQCPLLVAPPLDSYDWGQHPLELGVSSQGQLLNASLALQLANTWMLLQSQSSHVLRPPKDFFLPEKNKSRKFVETAQPFSITQRLALGLKLCSWPGRTQVIHKDNLLYFLDGAHTLESMELCSQWFIAASDRASYRSSIKRVLLFNSTGDRQSSKLFSPLLDCDFHYVLFCPNIVTTQINLASDQANCMVTEQQMISRCLTNEKTWRQLREERKGPTSSETLLQMSCVFEALTYLTDKSREDTCKYHLLVTGSLHLVGSVLSVIDPELSHQGLATIGDAAPQLSDAVNS</sequence>
<comment type="pathway">
    <text evidence="1">Cofactor biosynthesis; tetrahydrofolylpolyglutamate biosynthesis.</text>
</comment>
<dbReference type="Gene3D" id="3.40.1190.10">
    <property type="entry name" value="Mur-like, catalytic domain"/>
    <property type="match status" value="1"/>
</dbReference>
<dbReference type="SUPFAM" id="SSF53244">
    <property type="entry name" value="MurD-like peptide ligases, peptide-binding domain"/>
    <property type="match status" value="1"/>
</dbReference>
<dbReference type="GO" id="GO:0005524">
    <property type="term" value="F:ATP binding"/>
    <property type="evidence" value="ECO:0007669"/>
    <property type="project" value="UniProtKB-KW"/>
</dbReference>
<keyword evidence="5" id="KW-0436">Ligase</keyword>
<dbReference type="GO" id="GO:0006730">
    <property type="term" value="P:one-carbon metabolic process"/>
    <property type="evidence" value="ECO:0007669"/>
    <property type="project" value="UniProtKB-KW"/>
</dbReference>
<dbReference type="GO" id="GO:0046872">
    <property type="term" value="F:metal ion binding"/>
    <property type="evidence" value="ECO:0007669"/>
    <property type="project" value="UniProtKB-KW"/>
</dbReference>
<dbReference type="InterPro" id="IPR036565">
    <property type="entry name" value="Mur-like_cat_sf"/>
</dbReference>
<dbReference type="PANTHER" id="PTHR11136">
    <property type="entry name" value="FOLYLPOLYGLUTAMATE SYNTHASE-RELATED"/>
    <property type="match status" value="1"/>
</dbReference>
<comment type="catalytic activity">
    <reaction evidence="12">
        <text>(6S)-5,6,7,8-tetrahydrofolyl-(gamma-L-Glu)(n) + L-glutamate + ATP = (6S)-5,6,7,8-tetrahydrofolyl-(gamma-L-Glu)(n+1) + ADP + phosphate + H(+)</text>
        <dbReference type="Rhea" id="RHEA:10580"/>
        <dbReference type="Rhea" id="RHEA-COMP:14738"/>
        <dbReference type="Rhea" id="RHEA-COMP:14740"/>
        <dbReference type="ChEBI" id="CHEBI:15378"/>
        <dbReference type="ChEBI" id="CHEBI:29985"/>
        <dbReference type="ChEBI" id="CHEBI:30616"/>
        <dbReference type="ChEBI" id="CHEBI:43474"/>
        <dbReference type="ChEBI" id="CHEBI:141005"/>
        <dbReference type="ChEBI" id="CHEBI:456216"/>
        <dbReference type="EC" id="6.3.2.17"/>
    </reaction>
</comment>
<protein>
    <recommendedName>
        <fullName evidence="3">tetrahydrofolate synthase</fullName>
        <ecNumber evidence="3">6.3.2.17</ecNumber>
    </recommendedName>
    <alternativeName>
        <fullName evidence="11">Folylpoly-gamma-glutamate synthetase</fullName>
    </alternativeName>
    <alternativeName>
        <fullName evidence="10">Tetrahydrofolylpolyglutamate synthase</fullName>
    </alternativeName>
</protein>
<dbReference type="PANTHER" id="PTHR11136:SF5">
    <property type="entry name" value="FOLYLPOLYGLUTAMATE SYNTHASE, MITOCHONDRIAL"/>
    <property type="match status" value="1"/>
</dbReference>
<keyword evidence="4" id="KW-0554">One-carbon metabolism</keyword>
<dbReference type="GO" id="GO:0005739">
    <property type="term" value="C:mitochondrion"/>
    <property type="evidence" value="ECO:0007669"/>
    <property type="project" value="TreeGrafter"/>
</dbReference>
<dbReference type="EC" id="6.3.2.17" evidence="3"/>
<keyword evidence="9" id="KW-0460">Magnesium</keyword>
<evidence type="ECO:0000256" key="12">
    <source>
        <dbReference type="ARBA" id="ARBA00047493"/>
    </source>
</evidence>